<dbReference type="InterPro" id="IPR009016">
    <property type="entry name" value="Fe_hydrogenase"/>
</dbReference>
<comment type="similarity">
    <text evidence="1">Belongs to the NARF family.</text>
</comment>
<evidence type="ECO:0000313" key="3">
    <source>
        <dbReference type="EMBL" id="KAK8890339.1"/>
    </source>
</evidence>
<dbReference type="SMART" id="SM00902">
    <property type="entry name" value="Fe_hyd_SSU"/>
    <property type="match status" value="1"/>
</dbReference>
<proteinExistence type="inferred from homology"/>
<dbReference type="Gene3D" id="3.40.950.10">
    <property type="entry name" value="Fe-only Hydrogenase (Larger Subunit), Chain L, domain 3"/>
    <property type="match status" value="1"/>
</dbReference>
<evidence type="ECO:0000259" key="2">
    <source>
        <dbReference type="SMART" id="SM00902"/>
    </source>
</evidence>
<dbReference type="Pfam" id="PF02906">
    <property type="entry name" value="Fe_hyd_lg_C"/>
    <property type="match status" value="1"/>
</dbReference>
<dbReference type="InterPro" id="IPR050340">
    <property type="entry name" value="Cytosolic_Fe-S_CAF"/>
</dbReference>
<dbReference type="Proteomes" id="UP001470230">
    <property type="component" value="Unassembled WGS sequence"/>
</dbReference>
<dbReference type="Pfam" id="PF02256">
    <property type="entry name" value="Fe_hyd_SSU"/>
    <property type="match status" value="1"/>
</dbReference>
<sequence length="317" mass="35546">MKPGTVITGKMVTVLKKLGFKYVFDTNFGVDMTIVEEATELVDRLKNGTGALPMFTSCCPAWVNYVEESAPELMPHLSTAKSQMGMLSAVLKDEYPHLKGVEQKDDEIERKQLYSKTGVKETDAVITTRELVKMLKKHKINLKNLPDTPFDNVYGESTGAGTIFSYKFFTGHDMKNYDIPQVRGVENGIKLATVDFDGTPVHFAVAQGIANAMKLIKKIKIKDADVKDVQFVEVMACPGGCVCGGGATRARNKKIMKARNDAVYAIDKSKEERVSHHNHELNECYDRFFDGKYSSHKAHEDLHTHLHSRKQKKKKNN</sequence>
<dbReference type="InterPro" id="IPR004108">
    <property type="entry name" value="Fe_hydrogenase_lsu_C"/>
</dbReference>
<reference evidence="3 4" key="1">
    <citation type="submission" date="2024-04" db="EMBL/GenBank/DDBJ databases">
        <title>Tritrichomonas musculus Genome.</title>
        <authorList>
            <person name="Alves-Ferreira E."/>
            <person name="Grigg M."/>
            <person name="Lorenzi H."/>
            <person name="Galac M."/>
        </authorList>
    </citation>
    <scope>NUCLEOTIDE SEQUENCE [LARGE SCALE GENOMIC DNA]</scope>
    <source>
        <strain evidence="3 4">EAF2021</strain>
    </source>
</reference>
<organism evidence="3 4">
    <name type="scientific">Tritrichomonas musculus</name>
    <dbReference type="NCBI Taxonomy" id="1915356"/>
    <lineage>
        <taxon>Eukaryota</taxon>
        <taxon>Metamonada</taxon>
        <taxon>Parabasalia</taxon>
        <taxon>Tritrichomonadida</taxon>
        <taxon>Tritrichomonadidae</taxon>
        <taxon>Tritrichomonas</taxon>
    </lineage>
</organism>
<name>A0ABR2KGS3_9EUKA</name>
<evidence type="ECO:0000256" key="1">
    <source>
        <dbReference type="ARBA" id="ARBA00006596"/>
    </source>
</evidence>
<dbReference type="InterPro" id="IPR003149">
    <property type="entry name" value="Fe_hydrogenase_ssu"/>
</dbReference>
<accession>A0ABR2KGS3</accession>
<feature type="domain" description="Iron hydrogenase small subunit" evidence="2">
    <location>
        <begin position="250"/>
        <end position="310"/>
    </location>
</feature>
<comment type="caution">
    <text evidence="3">The sequence shown here is derived from an EMBL/GenBank/DDBJ whole genome shotgun (WGS) entry which is preliminary data.</text>
</comment>
<keyword evidence="4" id="KW-1185">Reference proteome</keyword>
<dbReference type="PANTHER" id="PTHR11615">
    <property type="entry name" value="NITRATE, FORMATE, IRON DEHYDROGENASE"/>
    <property type="match status" value="1"/>
</dbReference>
<gene>
    <name evidence="3" type="ORF">M9Y10_035114</name>
</gene>
<dbReference type="SUPFAM" id="SSF53920">
    <property type="entry name" value="Fe-only hydrogenase"/>
    <property type="match status" value="1"/>
</dbReference>
<dbReference type="Gene3D" id="3.40.50.1780">
    <property type="match status" value="1"/>
</dbReference>
<evidence type="ECO:0000313" key="4">
    <source>
        <dbReference type="Proteomes" id="UP001470230"/>
    </source>
</evidence>
<protein>
    <recommendedName>
        <fullName evidence="2">Iron hydrogenase small subunit domain-containing protein</fullName>
    </recommendedName>
</protein>
<dbReference type="EMBL" id="JAPFFF010000005">
    <property type="protein sequence ID" value="KAK8890339.1"/>
    <property type="molecule type" value="Genomic_DNA"/>
</dbReference>